<proteinExistence type="predicted"/>
<dbReference type="Pfam" id="PF05336">
    <property type="entry name" value="rhaM"/>
    <property type="match status" value="1"/>
</dbReference>
<dbReference type="Proteomes" id="UP000006512">
    <property type="component" value="Unassembled WGS sequence"/>
</dbReference>
<dbReference type="InterPro" id="IPR011008">
    <property type="entry name" value="Dimeric_a/b-barrel"/>
</dbReference>
<dbReference type="OrthoDB" id="7272712at2"/>
<dbReference type="PANTHER" id="PTHR43239">
    <property type="entry name" value="UPF0734 PROTEIN DDB_G0273871/DDB_G0273177"/>
    <property type="match status" value="1"/>
</dbReference>
<evidence type="ECO:0000313" key="1">
    <source>
        <dbReference type="EMBL" id="EGF93349.1"/>
    </source>
</evidence>
<dbReference type="GO" id="GO:0016857">
    <property type="term" value="F:racemase and epimerase activity, acting on carbohydrates and derivatives"/>
    <property type="evidence" value="ECO:0007669"/>
    <property type="project" value="InterPro"/>
</dbReference>
<organism evidence="1 2">
    <name type="scientific">Asticcacaulis biprosthecium C19</name>
    <dbReference type="NCBI Taxonomy" id="715226"/>
    <lineage>
        <taxon>Bacteria</taxon>
        <taxon>Pseudomonadati</taxon>
        <taxon>Pseudomonadota</taxon>
        <taxon>Alphaproteobacteria</taxon>
        <taxon>Caulobacterales</taxon>
        <taxon>Caulobacteraceae</taxon>
        <taxon>Asticcacaulis</taxon>
    </lineage>
</organism>
<sequence length="116" mass="12967">MPEPLYFALDLKDDPELIERYKAWHAPGAVPAAINASIRDAGIDGLEIFLAGNRLFMILTPGEGFDAEAKARADAASPHVQAWEKLMWEFQQPLPFAAAGEKWRQLEKIYDLALQT</sequence>
<dbReference type="STRING" id="715226.ABI_17890"/>
<protein>
    <recommendedName>
        <fullName evidence="3">L-rhamnose mutarotase</fullName>
    </recommendedName>
</protein>
<dbReference type="SUPFAM" id="SSF54909">
    <property type="entry name" value="Dimeric alpha+beta barrel"/>
    <property type="match status" value="1"/>
</dbReference>
<dbReference type="InterPro" id="IPR052996">
    <property type="entry name" value="Carb_Metab_Mutarotase"/>
</dbReference>
<dbReference type="EMBL" id="GL883077">
    <property type="protein sequence ID" value="EGF93349.1"/>
    <property type="molecule type" value="Genomic_DNA"/>
</dbReference>
<accession>F4QKP7</accession>
<evidence type="ECO:0008006" key="3">
    <source>
        <dbReference type="Google" id="ProtNLM"/>
    </source>
</evidence>
<dbReference type="AlphaFoldDB" id="F4QKP7"/>
<evidence type="ECO:0000313" key="2">
    <source>
        <dbReference type="Proteomes" id="UP000006512"/>
    </source>
</evidence>
<reference evidence="2" key="1">
    <citation type="submission" date="2011-03" db="EMBL/GenBank/DDBJ databases">
        <title>Draft genome sequence of Brevundimonas diminuta.</title>
        <authorList>
            <person name="Brown P.J.B."/>
            <person name="Buechlein A."/>
            <person name="Hemmerich C."/>
            <person name="Brun Y.V."/>
        </authorList>
    </citation>
    <scope>NUCLEOTIDE SEQUENCE [LARGE SCALE GENOMIC DNA]</scope>
    <source>
        <strain evidence="2">C19</strain>
    </source>
</reference>
<dbReference type="HOGENOM" id="CLU_100689_4_0_5"/>
<name>F4QKP7_9CAUL</name>
<dbReference type="eggNOG" id="COG3254">
    <property type="taxonomic scope" value="Bacteria"/>
</dbReference>
<keyword evidence="2" id="KW-1185">Reference proteome</keyword>
<dbReference type="Gene3D" id="3.30.70.100">
    <property type="match status" value="1"/>
</dbReference>
<gene>
    <name evidence="1" type="ORF">ABI_17890</name>
</gene>
<dbReference type="RefSeq" id="WP_006272546.1">
    <property type="nucleotide sequence ID" value="NZ_GL883077.1"/>
</dbReference>
<dbReference type="InterPro" id="IPR008000">
    <property type="entry name" value="Rham/fucose_mutarotase"/>
</dbReference>
<dbReference type="PANTHER" id="PTHR43239:SF1">
    <property type="entry name" value="UPF0734 PROTEIN DDB_G0273871_DDB_G0273177"/>
    <property type="match status" value="1"/>
</dbReference>